<dbReference type="EMBL" id="CP036264">
    <property type="protein sequence ID" value="QEG02315.1"/>
    <property type="molecule type" value="Genomic_DNA"/>
</dbReference>
<reference evidence="1 2" key="1">
    <citation type="submission" date="2019-02" db="EMBL/GenBank/DDBJ databases">
        <title>Planctomycetal bacteria perform biofilm scaping via a novel small molecule.</title>
        <authorList>
            <person name="Jeske O."/>
            <person name="Boedeker C."/>
            <person name="Wiegand S."/>
            <person name="Breitling P."/>
            <person name="Kallscheuer N."/>
            <person name="Jogler M."/>
            <person name="Rohde M."/>
            <person name="Petersen J."/>
            <person name="Medema M.H."/>
            <person name="Surup F."/>
            <person name="Jogler C."/>
        </authorList>
    </citation>
    <scope>NUCLEOTIDE SEQUENCE [LARGE SCALE GENOMIC DNA]</scope>
    <source>
        <strain evidence="1 2">Mal15</strain>
    </source>
</reference>
<keyword evidence="1" id="KW-0378">Hydrolase</keyword>
<accession>A0A5B9MR14</accession>
<dbReference type="KEGG" id="smam:Mal15_64020"/>
<sequence>MHQLTLPYPPSVNTYWRHVGPRVLISKHGRQYRTEVCNQLRTKRIKPIEGDLIVDITINPPDRRRRDVDNVLKALLDSLQFAGAFEDDSQIVRLTIEKHEPLPKDGKATVRIQALPADMELIDARTCLRCGYVFDSEGPHNRICNVCTMINRGLPECMPVVRGLKRHNGKVIR</sequence>
<dbReference type="RefSeq" id="WP_147871274.1">
    <property type="nucleotide sequence ID" value="NZ_CP036264.1"/>
</dbReference>
<dbReference type="InterPro" id="IPR008822">
    <property type="entry name" value="Endonuclease_RusA-like"/>
</dbReference>
<name>A0A5B9MR14_9BACT</name>
<dbReference type="AlphaFoldDB" id="A0A5B9MR14"/>
<organism evidence="1 2">
    <name type="scientific">Stieleria maiorica</name>
    <dbReference type="NCBI Taxonomy" id="2795974"/>
    <lineage>
        <taxon>Bacteria</taxon>
        <taxon>Pseudomonadati</taxon>
        <taxon>Planctomycetota</taxon>
        <taxon>Planctomycetia</taxon>
        <taxon>Pirellulales</taxon>
        <taxon>Pirellulaceae</taxon>
        <taxon>Stieleria</taxon>
    </lineage>
</organism>
<dbReference type="GO" id="GO:0016787">
    <property type="term" value="F:hydrolase activity"/>
    <property type="evidence" value="ECO:0007669"/>
    <property type="project" value="UniProtKB-KW"/>
</dbReference>
<dbReference type="EC" id="3.1.22.4" evidence="1"/>
<dbReference type="InterPro" id="IPR036614">
    <property type="entry name" value="RusA-like_sf"/>
</dbReference>
<protein>
    <submittedName>
        <fullName evidence="1">Crossover junction endodeoxyribonuclease RusA</fullName>
        <ecNumber evidence="1">3.1.22.4</ecNumber>
    </submittedName>
</protein>
<dbReference type="Pfam" id="PF05866">
    <property type="entry name" value="RusA"/>
    <property type="match status" value="1"/>
</dbReference>
<dbReference type="GO" id="GO:0006310">
    <property type="term" value="P:DNA recombination"/>
    <property type="evidence" value="ECO:0007669"/>
    <property type="project" value="InterPro"/>
</dbReference>
<gene>
    <name evidence="1" type="primary">rusA</name>
    <name evidence="1" type="ORF">Mal15_64020</name>
</gene>
<evidence type="ECO:0000313" key="1">
    <source>
        <dbReference type="EMBL" id="QEG02315.1"/>
    </source>
</evidence>
<dbReference type="SUPFAM" id="SSF103084">
    <property type="entry name" value="Holliday junction resolvase RusA"/>
    <property type="match status" value="1"/>
</dbReference>
<dbReference type="GO" id="GO:0006281">
    <property type="term" value="P:DNA repair"/>
    <property type="evidence" value="ECO:0007669"/>
    <property type="project" value="InterPro"/>
</dbReference>
<keyword evidence="2" id="KW-1185">Reference proteome</keyword>
<dbReference type="Proteomes" id="UP000321353">
    <property type="component" value="Chromosome"/>
</dbReference>
<evidence type="ECO:0000313" key="2">
    <source>
        <dbReference type="Proteomes" id="UP000321353"/>
    </source>
</evidence>
<proteinExistence type="predicted"/>
<dbReference type="Gene3D" id="3.30.1330.70">
    <property type="entry name" value="Holliday junction resolvase RusA"/>
    <property type="match status" value="1"/>
</dbReference>
<dbReference type="GO" id="GO:0000287">
    <property type="term" value="F:magnesium ion binding"/>
    <property type="evidence" value="ECO:0007669"/>
    <property type="project" value="InterPro"/>
</dbReference>